<keyword evidence="2" id="KW-1185">Reference proteome</keyword>
<name>A0ABV5XE77_9NOCA</name>
<proteinExistence type="predicted"/>
<comment type="caution">
    <text evidence="1">The sequence shown here is derived from an EMBL/GenBank/DDBJ whole genome shotgun (WGS) entry which is preliminary data.</text>
</comment>
<accession>A0ABV5XE77</accession>
<gene>
    <name evidence="1" type="ORF">ACFFQ6_13285</name>
</gene>
<dbReference type="EMBL" id="JBHMAS010000025">
    <property type="protein sequence ID" value="MFB9780666.1"/>
    <property type="molecule type" value="Genomic_DNA"/>
</dbReference>
<evidence type="ECO:0000313" key="2">
    <source>
        <dbReference type="Proteomes" id="UP001589587"/>
    </source>
</evidence>
<protein>
    <submittedName>
        <fullName evidence="1">Uncharacterized protein</fullName>
    </submittedName>
</protein>
<dbReference type="Proteomes" id="UP001589587">
    <property type="component" value="Unassembled WGS sequence"/>
</dbReference>
<sequence length="107" mass="11986">MSENTSDYFDNYSAGLAALAREYPDIEPHFGQSIPGLVPTLADEEVAPFLASLIAASVSPEVDQTTRNYTTKLHRLIQDFLTARRLDQPQSSRGLFQRLPSTWTNEK</sequence>
<dbReference type="RefSeq" id="WP_311052434.1">
    <property type="nucleotide sequence ID" value="NZ_JBHMAS010000025.1"/>
</dbReference>
<evidence type="ECO:0000313" key="1">
    <source>
        <dbReference type="EMBL" id="MFB9780666.1"/>
    </source>
</evidence>
<reference evidence="1 2" key="1">
    <citation type="submission" date="2024-09" db="EMBL/GenBank/DDBJ databases">
        <authorList>
            <person name="Sun Q."/>
            <person name="Mori K."/>
        </authorList>
    </citation>
    <scope>NUCLEOTIDE SEQUENCE [LARGE SCALE GENOMIC DNA]</scope>
    <source>
        <strain evidence="1 2">JCM 11411</strain>
    </source>
</reference>
<organism evidence="1 2">
    <name type="scientific">Rhodococcus baikonurensis</name>
    <dbReference type="NCBI Taxonomy" id="172041"/>
    <lineage>
        <taxon>Bacteria</taxon>
        <taxon>Bacillati</taxon>
        <taxon>Actinomycetota</taxon>
        <taxon>Actinomycetes</taxon>
        <taxon>Mycobacteriales</taxon>
        <taxon>Nocardiaceae</taxon>
        <taxon>Rhodococcus</taxon>
        <taxon>Rhodococcus erythropolis group</taxon>
    </lineage>
</organism>